<dbReference type="NCBIfam" id="TIGR04019">
    <property type="entry name" value="B_thiol_YtxJ"/>
    <property type="match status" value="1"/>
</dbReference>
<gene>
    <name evidence="1" type="primary">ytxJ</name>
    <name evidence="1" type="ORF">BRLA_c039130</name>
</gene>
<protein>
    <submittedName>
        <fullName evidence="1">Bacillithiol system protein YtxJ</fullName>
    </submittedName>
</protein>
<dbReference type="STRING" id="1042163.BRLA_c039130"/>
<name>A0A075R9Y9_BRELA</name>
<sequence length="108" mass="12368">MAFQQLQSQEDLQEFLKKPGKLLLFKHSTVCPISTSAHEHFHAYLQANSDVEAAEVLVREARPVSNEIAEQFQIKHESPQIFLIEDGAVSWHTSHWKITKDAIEQAMK</sequence>
<dbReference type="Proteomes" id="UP000005850">
    <property type="component" value="Chromosome"/>
</dbReference>
<evidence type="ECO:0000313" key="1">
    <source>
        <dbReference type="EMBL" id="AIG28196.1"/>
    </source>
</evidence>
<dbReference type="EMBL" id="CP007806">
    <property type="protein sequence ID" value="AIG28196.1"/>
    <property type="molecule type" value="Genomic_DNA"/>
</dbReference>
<dbReference type="RefSeq" id="WP_003334832.1">
    <property type="nucleotide sequence ID" value="NZ_CP007806.1"/>
</dbReference>
<proteinExistence type="predicted"/>
<dbReference type="HOGENOM" id="CLU_153787_1_0_9"/>
<dbReference type="Gene3D" id="3.40.30.10">
    <property type="entry name" value="Glutaredoxin"/>
    <property type="match status" value="1"/>
</dbReference>
<dbReference type="eggNOG" id="COG3118">
    <property type="taxonomic scope" value="Bacteria"/>
</dbReference>
<dbReference type="InterPro" id="IPR036249">
    <property type="entry name" value="Thioredoxin-like_sf"/>
</dbReference>
<organism evidence="1 2">
    <name type="scientific">Brevibacillus laterosporus LMG 15441</name>
    <dbReference type="NCBI Taxonomy" id="1042163"/>
    <lineage>
        <taxon>Bacteria</taxon>
        <taxon>Bacillati</taxon>
        <taxon>Bacillota</taxon>
        <taxon>Bacilli</taxon>
        <taxon>Bacillales</taxon>
        <taxon>Paenibacillaceae</taxon>
        <taxon>Brevibacillus</taxon>
    </lineage>
</organism>
<evidence type="ECO:0000313" key="2">
    <source>
        <dbReference type="Proteomes" id="UP000005850"/>
    </source>
</evidence>
<dbReference type="Pfam" id="PF11009">
    <property type="entry name" value="BrxC"/>
    <property type="match status" value="1"/>
</dbReference>
<reference evidence="1 2" key="1">
    <citation type="journal article" date="2011" name="J. Bacteriol.">
        <title>Genome sequence of Brevibacillus laterosporus LMG 15441, a pathogen of invertebrates.</title>
        <authorList>
            <person name="Djukic M."/>
            <person name="Poehlein A."/>
            <person name="Thurmer A."/>
            <person name="Daniel R."/>
        </authorList>
    </citation>
    <scope>NUCLEOTIDE SEQUENCE [LARGE SCALE GENOMIC DNA]</scope>
    <source>
        <strain evidence="1 2">LMG 15441</strain>
    </source>
</reference>
<accession>A0A075R9Y9</accession>
<keyword evidence="2" id="KW-1185">Reference proteome</keyword>
<dbReference type="AlphaFoldDB" id="A0A075R9Y9"/>
<dbReference type="InterPro" id="IPR022551">
    <property type="entry name" value="BrxC"/>
</dbReference>
<dbReference type="SUPFAM" id="SSF52833">
    <property type="entry name" value="Thioredoxin-like"/>
    <property type="match status" value="1"/>
</dbReference>
<dbReference type="KEGG" id="blr:BRLA_c039130"/>